<evidence type="ECO:0000256" key="1">
    <source>
        <dbReference type="SAM" id="MobiDB-lite"/>
    </source>
</evidence>
<dbReference type="EMBL" id="ML213482">
    <property type="protein sequence ID" value="TFK77565.1"/>
    <property type="molecule type" value="Genomic_DNA"/>
</dbReference>
<sequence length="246" mass="26963">MYSGHTTQTVQPSLSGAEVLPEANEEQIQEAQRMCSELHYAYYSRPPRGSWRWYDWDADWTDLLCDLCTLLSTARFTELPEIAVAAVYRCNQIASGAMGKFDFEGMHPADSDRPNTEPPAGVERLDYRATNHGEVSLLAEGELSGTWWKRGAGLLQSGQADHGYPPIQGSDNVVGPRLPDVASRGGRAREPGDTTVNMDCGEAPGEGEKRSSAVKRQRSTQGSQAANKRTRKEGEDGARHPVPAEE</sequence>
<feature type="region of interest" description="Disordered" evidence="1">
    <location>
        <begin position="159"/>
        <end position="246"/>
    </location>
</feature>
<dbReference type="InParanoid" id="A0A5C3NK19"/>
<evidence type="ECO:0000313" key="2">
    <source>
        <dbReference type="EMBL" id="TFK77565.1"/>
    </source>
</evidence>
<feature type="non-terminal residue" evidence="2">
    <location>
        <position position="246"/>
    </location>
</feature>
<protein>
    <submittedName>
        <fullName evidence="2">Uncharacterized protein</fullName>
    </submittedName>
</protein>
<keyword evidence="3" id="KW-1185">Reference proteome</keyword>
<reference evidence="2 3" key="1">
    <citation type="journal article" date="2019" name="Nat. Ecol. Evol.">
        <title>Megaphylogeny resolves global patterns of mushroom evolution.</title>
        <authorList>
            <person name="Varga T."/>
            <person name="Krizsan K."/>
            <person name="Foldi C."/>
            <person name="Dima B."/>
            <person name="Sanchez-Garcia M."/>
            <person name="Sanchez-Ramirez S."/>
            <person name="Szollosi G.J."/>
            <person name="Szarkandi J.G."/>
            <person name="Papp V."/>
            <person name="Albert L."/>
            <person name="Andreopoulos W."/>
            <person name="Angelini C."/>
            <person name="Antonin V."/>
            <person name="Barry K.W."/>
            <person name="Bougher N.L."/>
            <person name="Buchanan P."/>
            <person name="Buyck B."/>
            <person name="Bense V."/>
            <person name="Catcheside P."/>
            <person name="Chovatia M."/>
            <person name="Cooper J."/>
            <person name="Damon W."/>
            <person name="Desjardin D."/>
            <person name="Finy P."/>
            <person name="Geml J."/>
            <person name="Haridas S."/>
            <person name="Hughes K."/>
            <person name="Justo A."/>
            <person name="Karasinski D."/>
            <person name="Kautmanova I."/>
            <person name="Kiss B."/>
            <person name="Kocsube S."/>
            <person name="Kotiranta H."/>
            <person name="LaButti K.M."/>
            <person name="Lechner B.E."/>
            <person name="Liimatainen K."/>
            <person name="Lipzen A."/>
            <person name="Lukacs Z."/>
            <person name="Mihaltcheva S."/>
            <person name="Morgado L.N."/>
            <person name="Niskanen T."/>
            <person name="Noordeloos M.E."/>
            <person name="Ohm R.A."/>
            <person name="Ortiz-Santana B."/>
            <person name="Ovrebo C."/>
            <person name="Racz N."/>
            <person name="Riley R."/>
            <person name="Savchenko A."/>
            <person name="Shiryaev A."/>
            <person name="Soop K."/>
            <person name="Spirin V."/>
            <person name="Szebenyi C."/>
            <person name="Tomsovsky M."/>
            <person name="Tulloss R.E."/>
            <person name="Uehling J."/>
            <person name="Grigoriev I.V."/>
            <person name="Vagvolgyi C."/>
            <person name="Papp T."/>
            <person name="Martin F.M."/>
            <person name="Miettinen O."/>
            <person name="Hibbett D.S."/>
            <person name="Nagy L.G."/>
        </authorList>
    </citation>
    <scope>NUCLEOTIDE SEQUENCE [LARGE SCALE GENOMIC DNA]</scope>
    <source>
        <strain evidence="2 3">HHB13444</strain>
    </source>
</reference>
<proteinExistence type="predicted"/>
<organism evidence="2 3">
    <name type="scientific">Polyporus arcularius HHB13444</name>
    <dbReference type="NCBI Taxonomy" id="1314778"/>
    <lineage>
        <taxon>Eukaryota</taxon>
        <taxon>Fungi</taxon>
        <taxon>Dikarya</taxon>
        <taxon>Basidiomycota</taxon>
        <taxon>Agaricomycotina</taxon>
        <taxon>Agaricomycetes</taxon>
        <taxon>Polyporales</taxon>
        <taxon>Polyporaceae</taxon>
        <taxon>Polyporus</taxon>
    </lineage>
</organism>
<evidence type="ECO:0000313" key="3">
    <source>
        <dbReference type="Proteomes" id="UP000308197"/>
    </source>
</evidence>
<dbReference type="AlphaFoldDB" id="A0A5C3NK19"/>
<dbReference type="Proteomes" id="UP000308197">
    <property type="component" value="Unassembled WGS sequence"/>
</dbReference>
<gene>
    <name evidence="2" type="ORF">K466DRAFT_571401</name>
</gene>
<accession>A0A5C3NK19</accession>
<feature type="compositionally biased region" description="Basic and acidic residues" evidence="1">
    <location>
        <begin position="232"/>
        <end position="246"/>
    </location>
</feature>
<name>A0A5C3NK19_9APHY</name>